<dbReference type="Proteomes" id="UP001607302">
    <property type="component" value="Unassembled WGS sequence"/>
</dbReference>
<dbReference type="EMBL" id="JAUDFV010000139">
    <property type="protein sequence ID" value="KAL2724305.1"/>
    <property type="molecule type" value="Genomic_DNA"/>
</dbReference>
<comment type="caution">
    <text evidence="1">The sequence shown here is derived from an EMBL/GenBank/DDBJ whole genome shotgun (WGS) entry which is preliminary data.</text>
</comment>
<proteinExistence type="predicted"/>
<sequence length="77" mass="8727">MTGRASELVHVAPSRMSRVTVSSWVSRCSNLHVVRPGSVLLAIYRNLNLDRVTQVLPGEWLHILRCFKNLLKKIMTA</sequence>
<evidence type="ECO:0000313" key="2">
    <source>
        <dbReference type="Proteomes" id="UP001607302"/>
    </source>
</evidence>
<protein>
    <submittedName>
        <fullName evidence="1">Uncharacterized protein</fullName>
    </submittedName>
</protein>
<dbReference type="AlphaFoldDB" id="A0ABD2AV07"/>
<reference evidence="1 2" key="1">
    <citation type="journal article" date="2024" name="Ann. Entomol. Soc. Am.">
        <title>Genomic analyses of the southern and eastern yellowjacket wasps (Hymenoptera: Vespidae) reveal evolutionary signatures of social life.</title>
        <authorList>
            <person name="Catto M.A."/>
            <person name="Caine P.B."/>
            <person name="Orr S.E."/>
            <person name="Hunt B.G."/>
            <person name="Goodisman M.A.D."/>
        </authorList>
    </citation>
    <scope>NUCLEOTIDE SEQUENCE [LARGE SCALE GENOMIC DNA]</scope>
    <source>
        <strain evidence="1">233</strain>
        <tissue evidence="1">Head and thorax</tissue>
    </source>
</reference>
<accession>A0ABD2AV07</accession>
<keyword evidence="2" id="KW-1185">Reference proteome</keyword>
<name>A0ABD2AV07_VESSQ</name>
<evidence type="ECO:0000313" key="1">
    <source>
        <dbReference type="EMBL" id="KAL2724305.1"/>
    </source>
</evidence>
<organism evidence="1 2">
    <name type="scientific">Vespula squamosa</name>
    <name type="common">Southern yellow jacket</name>
    <name type="synonym">Wasp</name>
    <dbReference type="NCBI Taxonomy" id="30214"/>
    <lineage>
        <taxon>Eukaryota</taxon>
        <taxon>Metazoa</taxon>
        <taxon>Ecdysozoa</taxon>
        <taxon>Arthropoda</taxon>
        <taxon>Hexapoda</taxon>
        <taxon>Insecta</taxon>
        <taxon>Pterygota</taxon>
        <taxon>Neoptera</taxon>
        <taxon>Endopterygota</taxon>
        <taxon>Hymenoptera</taxon>
        <taxon>Apocrita</taxon>
        <taxon>Aculeata</taxon>
        <taxon>Vespoidea</taxon>
        <taxon>Vespidae</taxon>
        <taxon>Vespinae</taxon>
        <taxon>Vespula</taxon>
    </lineage>
</organism>
<gene>
    <name evidence="1" type="ORF">V1478_008818</name>
</gene>